<evidence type="ECO:0000256" key="3">
    <source>
        <dbReference type="ARBA" id="ARBA00022723"/>
    </source>
</evidence>
<sequence length="472" mass="52347">MSQRAPNLTSVTTINADGSHRFLHPSDVKGRFTLARRLTALVLIAVYVGLPWIPVKGFPAVFLDVANRRFHFFGFTLVAQDLWLGFFLVTGLAFGLFYVTSLFGRLWCGWTCPYTVFLEHVYRRVERFIDGDAAARKKLDAAPWSFRKVLRRVAKHSIYLALSVAIAHVFLSYFVSIPQLYAWMQGPPSQHLLAFGVVLSLTTGLYFAFAWFREQFCIILCPYGRLQSALTDDHTVVIGYDEKRGEPRGKVGAPGVGDCINCMRCVQVCPTGIDIRNGLQLECIGCAACVDACDAIMAKVGRAPGLVRYDSMQGLSGKRTRYLRTRTLVYTVFALMGLLAAGAALYSLKPVRVLAKRIPGQPFFVSEGTVRNQFTIRIINKQHGPALFRVELDNADAPEGMSLLGAESAVEVPSLDEVEKTVILTIPQKQYQGSQRVRINIHETGNGVKLSQEVEFLGPDLRFSTLPPSSSP</sequence>
<reference evidence="9 10" key="1">
    <citation type="submission" date="2018-06" db="EMBL/GenBank/DDBJ databases">
        <title>Genomic Encyclopedia of Type Strains, Phase IV (KMG-IV): sequencing the most valuable type-strain genomes for metagenomic binning, comparative biology and taxonomic classification.</title>
        <authorList>
            <person name="Goeker M."/>
        </authorList>
    </citation>
    <scope>NUCLEOTIDE SEQUENCE [LARGE SCALE GENOMIC DNA]</scope>
    <source>
        <strain evidence="9 10">DSM 25532</strain>
    </source>
</reference>
<evidence type="ECO:0000256" key="6">
    <source>
        <dbReference type="ARBA" id="ARBA00023014"/>
    </source>
</evidence>
<accession>A0A366HS06</accession>
<dbReference type="OrthoDB" id="9811700at2"/>
<keyword evidence="2" id="KW-0004">4Fe-4S</keyword>
<dbReference type="InterPro" id="IPR017900">
    <property type="entry name" value="4Fe4S_Fe_S_CS"/>
</dbReference>
<keyword evidence="7" id="KW-0472">Membrane</keyword>
<keyword evidence="5" id="KW-0408">Iron</keyword>
<dbReference type="PANTHER" id="PTHR30176:SF3">
    <property type="entry name" value="FERREDOXIN-TYPE PROTEIN NAPH"/>
    <property type="match status" value="1"/>
</dbReference>
<feature type="transmembrane region" description="Helical" evidence="7">
    <location>
        <begin position="38"/>
        <end position="62"/>
    </location>
</feature>
<evidence type="ECO:0000256" key="7">
    <source>
        <dbReference type="SAM" id="Phobius"/>
    </source>
</evidence>
<keyword evidence="10" id="KW-1185">Reference proteome</keyword>
<dbReference type="SUPFAM" id="SSF54862">
    <property type="entry name" value="4Fe-4S ferredoxins"/>
    <property type="match status" value="1"/>
</dbReference>
<feature type="transmembrane region" description="Helical" evidence="7">
    <location>
        <begin position="193"/>
        <end position="212"/>
    </location>
</feature>
<dbReference type="Gene3D" id="2.60.40.10">
    <property type="entry name" value="Immunoglobulins"/>
    <property type="match status" value="1"/>
</dbReference>
<evidence type="ECO:0000256" key="4">
    <source>
        <dbReference type="ARBA" id="ARBA00022982"/>
    </source>
</evidence>
<organism evidence="9 10">
    <name type="scientific">Roseimicrobium gellanilyticum</name>
    <dbReference type="NCBI Taxonomy" id="748857"/>
    <lineage>
        <taxon>Bacteria</taxon>
        <taxon>Pseudomonadati</taxon>
        <taxon>Verrucomicrobiota</taxon>
        <taxon>Verrucomicrobiia</taxon>
        <taxon>Verrucomicrobiales</taxon>
        <taxon>Verrucomicrobiaceae</taxon>
        <taxon>Roseimicrobium</taxon>
    </lineage>
</organism>
<dbReference type="RefSeq" id="WP_113957976.1">
    <property type="nucleotide sequence ID" value="NZ_QNRR01000002.1"/>
</dbReference>
<keyword evidence="7" id="KW-1133">Transmembrane helix</keyword>
<dbReference type="EMBL" id="QNRR01000002">
    <property type="protein sequence ID" value="RBP46465.1"/>
    <property type="molecule type" value="Genomic_DNA"/>
</dbReference>
<dbReference type="InterPro" id="IPR014116">
    <property type="entry name" value="Cyt_c_oxidase_cbb3_FixG"/>
</dbReference>
<keyword evidence="4" id="KW-0249">Electron transport</keyword>
<keyword evidence="1" id="KW-0813">Transport</keyword>
<gene>
    <name evidence="9" type="ORF">DES53_102856</name>
</gene>
<evidence type="ECO:0000256" key="1">
    <source>
        <dbReference type="ARBA" id="ARBA00022448"/>
    </source>
</evidence>
<evidence type="ECO:0000259" key="8">
    <source>
        <dbReference type="PROSITE" id="PS51379"/>
    </source>
</evidence>
<evidence type="ECO:0000256" key="5">
    <source>
        <dbReference type="ARBA" id="ARBA00023004"/>
    </source>
</evidence>
<keyword evidence="3" id="KW-0479">Metal-binding</keyword>
<dbReference type="Pfam" id="PF11614">
    <property type="entry name" value="FixG_C"/>
    <property type="match status" value="1"/>
</dbReference>
<comment type="caution">
    <text evidence="9">The sequence shown here is derived from an EMBL/GenBank/DDBJ whole genome shotgun (WGS) entry which is preliminary data.</text>
</comment>
<dbReference type="GO" id="GO:0046872">
    <property type="term" value="F:metal ion binding"/>
    <property type="evidence" value="ECO:0007669"/>
    <property type="project" value="UniProtKB-KW"/>
</dbReference>
<feature type="domain" description="4Fe-4S ferredoxin-type" evidence="8">
    <location>
        <begin position="247"/>
        <end position="278"/>
    </location>
</feature>
<dbReference type="AlphaFoldDB" id="A0A366HS06"/>
<protein>
    <submittedName>
        <fullName evidence="9">Cytochrome c oxidase accessory protein FixG</fullName>
    </submittedName>
</protein>
<name>A0A366HS06_9BACT</name>
<dbReference type="NCBIfam" id="TIGR02745">
    <property type="entry name" value="ccoG_rdxA_fixG"/>
    <property type="match status" value="1"/>
</dbReference>
<dbReference type="PROSITE" id="PS00198">
    <property type="entry name" value="4FE4S_FER_1"/>
    <property type="match status" value="1"/>
</dbReference>
<dbReference type="InterPro" id="IPR013783">
    <property type="entry name" value="Ig-like_fold"/>
</dbReference>
<dbReference type="InterPro" id="IPR032879">
    <property type="entry name" value="FixG_C"/>
</dbReference>
<feature type="transmembrane region" description="Helical" evidence="7">
    <location>
        <begin position="82"/>
        <end position="99"/>
    </location>
</feature>
<proteinExistence type="predicted"/>
<keyword evidence="7" id="KW-0812">Transmembrane</keyword>
<keyword evidence="6" id="KW-0411">Iron-sulfur</keyword>
<dbReference type="InterPro" id="IPR051684">
    <property type="entry name" value="Electron_Trans/Redox"/>
</dbReference>
<dbReference type="Pfam" id="PF13746">
    <property type="entry name" value="Fer4_18"/>
    <property type="match status" value="1"/>
</dbReference>
<feature type="transmembrane region" description="Helical" evidence="7">
    <location>
        <begin position="157"/>
        <end position="181"/>
    </location>
</feature>
<dbReference type="GO" id="GO:0005886">
    <property type="term" value="C:plasma membrane"/>
    <property type="evidence" value="ECO:0007669"/>
    <property type="project" value="TreeGrafter"/>
</dbReference>
<evidence type="ECO:0000256" key="2">
    <source>
        <dbReference type="ARBA" id="ARBA00022485"/>
    </source>
</evidence>
<dbReference type="InterPro" id="IPR017896">
    <property type="entry name" value="4Fe4S_Fe-S-bd"/>
</dbReference>
<dbReference type="PROSITE" id="PS51379">
    <property type="entry name" value="4FE4S_FER_2"/>
    <property type="match status" value="1"/>
</dbReference>
<evidence type="ECO:0000313" key="9">
    <source>
        <dbReference type="EMBL" id="RBP46465.1"/>
    </source>
</evidence>
<dbReference type="PANTHER" id="PTHR30176">
    <property type="entry name" value="FERREDOXIN-TYPE PROTEIN NAPH"/>
    <property type="match status" value="1"/>
</dbReference>
<dbReference type="GO" id="GO:0051539">
    <property type="term" value="F:4 iron, 4 sulfur cluster binding"/>
    <property type="evidence" value="ECO:0007669"/>
    <property type="project" value="UniProtKB-KW"/>
</dbReference>
<evidence type="ECO:0000313" key="10">
    <source>
        <dbReference type="Proteomes" id="UP000253426"/>
    </source>
</evidence>
<dbReference type="Pfam" id="PF12801">
    <property type="entry name" value="Fer4_5"/>
    <property type="match status" value="1"/>
</dbReference>
<dbReference type="Proteomes" id="UP000253426">
    <property type="component" value="Unassembled WGS sequence"/>
</dbReference>
<feature type="transmembrane region" description="Helical" evidence="7">
    <location>
        <begin position="328"/>
        <end position="348"/>
    </location>
</feature>